<feature type="compositionally biased region" description="Low complexity" evidence="6">
    <location>
        <begin position="10"/>
        <end position="27"/>
    </location>
</feature>
<dbReference type="GO" id="GO:0004722">
    <property type="term" value="F:protein serine/threonine phosphatase activity"/>
    <property type="evidence" value="ECO:0007669"/>
    <property type="project" value="UniProtKB-EC"/>
</dbReference>
<evidence type="ECO:0000259" key="7">
    <source>
        <dbReference type="PROSITE" id="PS51746"/>
    </source>
</evidence>
<dbReference type="CDD" id="cd00143">
    <property type="entry name" value="PP2Cc"/>
    <property type="match status" value="1"/>
</dbReference>
<protein>
    <recommendedName>
        <fullName evidence="4">protein-serine/threonine phosphatase</fullName>
        <ecNumber evidence="4">3.1.3.16</ecNumber>
    </recommendedName>
</protein>
<dbReference type="InterPro" id="IPR036457">
    <property type="entry name" value="PPM-type-like_dom_sf"/>
</dbReference>
<reference evidence="8" key="1">
    <citation type="journal article" date="2012" name="Proc. Natl. Acad. Sci. U.S.A.">
        <title>Antigenic diversity is generated by distinct evolutionary mechanisms in African trypanosome species.</title>
        <authorList>
            <person name="Jackson A.P."/>
            <person name="Berry A."/>
            <person name="Aslett M."/>
            <person name="Allison H.C."/>
            <person name="Burton P."/>
            <person name="Vavrova-Anderson J."/>
            <person name="Brown R."/>
            <person name="Browne H."/>
            <person name="Corton N."/>
            <person name="Hauser H."/>
            <person name="Gamble J."/>
            <person name="Gilderthorp R."/>
            <person name="Marcello L."/>
            <person name="McQuillan J."/>
            <person name="Otto T.D."/>
            <person name="Quail M.A."/>
            <person name="Sanders M.J."/>
            <person name="van Tonder A."/>
            <person name="Ginger M.L."/>
            <person name="Field M.C."/>
            <person name="Barry J.D."/>
            <person name="Hertz-Fowler C."/>
            <person name="Berriman M."/>
        </authorList>
    </citation>
    <scope>NUCLEOTIDE SEQUENCE</scope>
    <source>
        <strain evidence="8">Y486</strain>
    </source>
</reference>
<keyword evidence="8" id="KW-0378">Hydrolase</keyword>
<dbReference type="VEuPathDB" id="TriTrypDB:TvY486_0501150"/>
<dbReference type="InterPro" id="IPR015655">
    <property type="entry name" value="PP2C"/>
</dbReference>
<name>G0TVE0_TRYVY</name>
<dbReference type="FunFam" id="3.60.40.10:FF:000075">
    <property type="entry name" value="Protein phosphatase 2C, putative"/>
    <property type="match status" value="1"/>
</dbReference>
<organism evidence="8">
    <name type="scientific">Trypanosoma vivax (strain Y486)</name>
    <dbReference type="NCBI Taxonomy" id="1055687"/>
    <lineage>
        <taxon>Eukaryota</taxon>
        <taxon>Discoba</taxon>
        <taxon>Euglenozoa</taxon>
        <taxon>Kinetoplastea</taxon>
        <taxon>Metakinetoplastina</taxon>
        <taxon>Trypanosomatida</taxon>
        <taxon>Trypanosomatidae</taxon>
        <taxon>Trypanosoma</taxon>
        <taxon>Duttonella</taxon>
    </lineage>
</organism>
<accession>G0TVE0</accession>
<evidence type="ECO:0000256" key="1">
    <source>
        <dbReference type="ARBA" id="ARBA00001936"/>
    </source>
</evidence>
<comment type="cofactor">
    <cofactor evidence="1">
        <name>Mn(2+)</name>
        <dbReference type="ChEBI" id="CHEBI:29035"/>
    </cofactor>
</comment>
<evidence type="ECO:0000256" key="2">
    <source>
        <dbReference type="ARBA" id="ARBA00001946"/>
    </source>
</evidence>
<dbReference type="Pfam" id="PF00481">
    <property type="entry name" value="PP2C"/>
    <property type="match status" value="1"/>
</dbReference>
<feature type="domain" description="PPM-type phosphatase" evidence="7">
    <location>
        <begin position="133"/>
        <end position="402"/>
    </location>
</feature>
<comment type="similarity">
    <text evidence="3">Belongs to the PP2C family.</text>
</comment>
<evidence type="ECO:0000256" key="4">
    <source>
        <dbReference type="ARBA" id="ARBA00013081"/>
    </source>
</evidence>
<dbReference type="PROSITE" id="PS51746">
    <property type="entry name" value="PPM_2"/>
    <property type="match status" value="1"/>
</dbReference>
<feature type="region of interest" description="Disordered" evidence="6">
    <location>
        <begin position="51"/>
        <end position="76"/>
    </location>
</feature>
<dbReference type="EMBL" id="HE573021">
    <property type="protein sequence ID" value="CCC47906.1"/>
    <property type="molecule type" value="Genomic_DNA"/>
</dbReference>
<dbReference type="SMART" id="SM00332">
    <property type="entry name" value="PP2Cc"/>
    <property type="match status" value="1"/>
</dbReference>
<keyword evidence="5" id="KW-0464">Manganese</keyword>
<sequence length="403" mass="44717">MAPKNKKGKGNNAGNNNAKGKNGGPAARTKKQAEAEEFERVLADLSKVTEAVGRERAEQHRRDEQARRGRLERLQESKKGGIEEEFDMMLRRKYQKQHFQQLLQRLLTTQRLYLDAPNTDVNCEEITKNKHFGVAVGEMQGWRASMEDKHLVDVTFPDGAEDSEEGLFCVFDGHSGKECAERCSELFPRLARLYLARNKGSCSVINFESVFMEADMLLEQQLTDQSGCTAVSVHITPQRITCASVGDSRAVLCREGSAVALSEDHKPENTLERERIEAAGGTVSDNRVNGQLAMSRAMGDFSYKMQKNLDSREQLVIAVPDTISVERENGDAFVVLACDGIFDVLNNQELIDLICRKKAEGKTNKQICGEICHECLAPPAEGGGFATRSEGTDNMTIIIVDLN</sequence>
<comment type="cofactor">
    <cofactor evidence="2">
        <name>Mg(2+)</name>
        <dbReference type="ChEBI" id="CHEBI:18420"/>
    </cofactor>
</comment>
<dbReference type="AlphaFoldDB" id="G0TVE0"/>
<dbReference type="InterPro" id="IPR001932">
    <property type="entry name" value="PPM-type_phosphatase-like_dom"/>
</dbReference>
<evidence type="ECO:0000256" key="3">
    <source>
        <dbReference type="ARBA" id="ARBA00006702"/>
    </source>
</evidence>
<evidence type="ECO:0000313" key="8">
    <source>
        <dbReference type="EMBL" id="CCC47906.1"/>
    </source>
</evidence>
<dbReference type="SUPFAM" id="SSF81606">
    <property type="entry name" value="PP2C-like"/>
    <property type="match status" value="1"/>
</dbReference>
<evidence type="ECO:0000256" key="5">
    <source>
        <dbReference type="ARBA" id="ARBA00023211"/>
    </source>
</evidence>
<gene>
    <name evidence="8" type="ORF">TVY486_0501150</name>
</gene>
<dbReference type="Gene3D" id="3.60.40.10">
    <property type="entry name" value="PPM-type phosphatase domain"/>
    <property type="match status" value="1"/>
</dbReference>
<evidence type="ECO:0000256" key="6">
    <source>
        <dbReference type="SAM" id="MobiDB-lite"/>
    </source>
</evidence>
<dbReference type="PANTHER" id="PTHR13832">
    <property type="entry name" value="PROTEIN PHOSPHATASE 2C"/>
    <property type="match status" value="1"/>
</dbReference>
<dbReference type="EC" id="3.1.3.16" evidence="4"/>
<dbReference type="SMART" id="SM00331">
    <property type="entry name" value="PP2C_SIG"/>
    <property type="match status" value="1"/>
</dbReference>
<feature type="compositionally biased region" description="Basic and acidic residues" evidence="6">
    <location>
        <begin position="52"/>
        <end position="76"/>
    </location>
</feature>
<feature type="region of interest" description="Disordered" evidence="6">
    <location>
        <begin position="1"/>
        <end position="37"/>
    </location>
</feature>
<dbReference type="OMA" id="QDNRVNG"/>
<dbReference type="PANTHER" id="PTHR13832:SF565">
    <property type="entry name" value="AT28366P-RELATED"/>
    <property type="match status" value="1"/>
</dbReference>
<proteinExistence type="inferred from homology"/>